<dbReference type="Proteomes" id="UP000007267">
    <property type="component" value="Unassembled WGS sequence"/>
</dbReference>
<reference evidence="8" key="1">
    <citation type="submission" date="2011-10" db="EMBL/GenBank/DDBJ databases">
        <authorList>
            <consortium name="Soft-shell Turtle Genome Consortium"/>
        </authorList>
    </citation>
    <scope>NUCLEOTIDE SEQUENCE [LARGE SCALE GENOMIC DNA]</scope>
    <source>
        <strain evidence="8">Daiwa-1</strain>
    </source>
</reference>
<dbReference type="EMBL" id="AGCU01156426">
    <property type="status" value="NOT_ANNOTATED_CDS"/>
    <property type="molecule type" value="Genomic_DNA"/>
</dbReference>
<dbReference type="PANTHER" id="PTHR12080:SF121">
    <property type="entry name" value="IG-LIKE DOMAIN-CONTAINING PROTEIN-RELATED"/>
    <property type="match status" value="1"/>
</dbReference>
<dbReference type="Gene3D" id="2.60.40.10">
    <property type="entry name" value="Immunoglobulins"/>
    <property type="match status" value="2"/>
</dbReference>
<evidence type="ECO:0000313" key="8">
    <source>
        <dbReference type="Proteomes" id="UP000007267"/>
    </source>
</evidence>
<reference evidence="7" key="4">
    <citation type="submission" date="2025-09" db="UniProtKB">
        <authorList>
            <consortium name="Ensembl"/>
        </authorList>
    </citation>
    <scope>IDENTIFICATION</scope>
</reference>
<dbReference type="GO" id="GO:0016020">
    <property type="term" value="C:membrane"/>
    <property type="evidence" value="ECO:0007669"/>
    <property type="project" value="UniProtKB-SubCell"/>
</dbReference>
<dbReference type="EMBL" id="AGCU01156424">
    <property type="status" value="NOT_ANNOTATED_CDS"/>
    <property type="molecule type" value="Genomic_DNA"/>
</dbReference>
<evidence type="ECO:0000256" key="2">
    <source>
        <dbReference type="ARBA" id="ARBA00022729"/>
    </source>
</evidence>
<name>K7FQG7_PELSI</name>
<dbReference type="InterPro" id="IPR013783">
    <property type="entry name" value="Ig-like_fold"/>
</dbReference>
<dbReference type="GeneTree" id="ENSGT01030000234540"/>
<feature type="region of interest" description="Disordered" evidence="5">
    <location>
        <begin position="163"/>
        <end position="182"/>
    </location>
</feature>
<dbReference type="InterPro" id="IPR013106">
    <property type="entry name" value="Ig_V-set"/>
</dbReference>
<keyword evidence="8" id="KW-1185">Reference proteome</keyword>
<dbReference type="AlphaFoldDB" id="K7FQG7"/>
<comment type="subcellular location">
    <subcellularLocation>
        <location evidence="1">Membrane</location>
    </subcellularLocation>
</comment>
<dbReference type="Pfam" id="PF07686">
    <property type="entry name" value="V-set"/>
    <property type="match status" value="1"/>
</dbReference>
<accession>K7FQG7</accession>
<dbReference type="OMA" id="NATINPW"/>
<dbReference type="EMBL" id="AGCU01156425">
    <property type="status" value="NOT_ANNOTATED_CDS"/>
    <property type="molecule type" value="Genomic_DNA"/>
</dbReference>
<evidence type="ECO:0000256" key="5">
    <source>
        <dbReference type="SAM" id="MobiDB-lite"/>
    </source>
</evidence>
<dbReference type="Ensembl" id="ENSPSIT00000010329.1">
    <property type="protein sequence ID" value="ENSPSIP00000010277.1"/>
    <property type="gene ID" value="ENSPSIG00000009332.1"/>
</dbReference>
<evidence type="ECO:0000256" key="4">
    <source>
        <dbReference type="ARBA" id="ARBA00023180"/>
    </source>
</evidence>
<evidence type="ECO:0000259" key="6">
    <source>
        <dbReference type="PROSITE" id="PS50835"/>
    </source>
</evidence>
<dbReference type="HOGENOM" id="CLU_092460_0_0_1"/>
<keyword evidence="2" id="KW-0732">Signal</keyword>
<dbReference type="PROSITE" id="PS50835">
    <property type="entry name" value="IG_LIKE"/>
    <property type="match status" value="1"/>
</dbReference>
<dbReference type="SUPFAM" id="SSF48726">
    <property type="entry name" value="Immunoglobulin"/>
    <property type="match status" value="2"/>
</dbReference>
<keyword evidence="4" id="KW-0325">Glycoprotein</keyword>
<sequence length="182" mass="20285">MGGSVLLSVAPPHKGNMKSSEWYFRISKEKIQLAEFIGSKFERLNPSDRFQQRLEMHNETSLRIKALELGDSGVYEARIKTEPANVEDWTLLLTVYDFNPEPVPVPEIRSHSLSSTAAGCNVTLECLVPVREGVNISWTRGSPLRDLGDLERYQLSPDGRSLQLSLQPNPPASNFTCTASNP</sequence>
<protein>
    <recommendedName>
        <fullName evidence="6">Ig-like domain-containing protein</fullName>
    </recommendedName>
</protein>
<dbReference type="InterPro" id="IPR015631">
    <property type="entry name" value="CD2/SLAM_rcpt"/>
</dbReference>
<dbReference type="PANTHER" id="PTHR12080">
    <property type="entry name" value="SIGNALING LYMPHOCYTIC ACTIVATION MOLECULE"/>
    <property type="match status" value="1"/>
</dbReference>
<keyword evidence="3" id="KW-0472">Membrane</keyword>
<reference evidence="8" key="2">
    <citation type="journal article" date="2013" name="Nat. Genet.">
        <title>The draft genomes of soft-shell turtle and green sea turtle yield insights into the development and evolution of the turtle-specific body plan.</title>
        <authorList>
            <person name="Wang Z."/>
            <person name="Pascual-Anaya J."/>
            <person name="Zadissa A."/>
            <person name="Li W."/>
            <person name="Niimura Y."/>
            <person name="Huang Z."/>
            <person name="Li C."/>
            <person name="White S."/>
            <person name="Xiong Z."/>
            <person name="Fang D."/>
            <person name="Wang B."/>
            <person name="Ming Y."/>
            <person name="Chen Y."/>
            <person name="Zheng Y."/>
            <person name="Kuraku S."/>
            <person name="Pignatelli M."/>
            <person name="Herrero J."/>
            <person name="Beal K."/>
            <person name="Nozawa M."/>
            <person name="Li Q."/>
            <person name="Wang J."/>
            <person name="Zhang H."/>
            <person name="Yu L."/>
            <person name="Shigenobu S."/>
            <person name="Wang J."/>
            <person name="Liu J."/>
            <person name="Flicek P."/>
            <person name="Searle S."/>
            <person name="Wang J."/>
            <person name="Kuratani S."/>
            <person name="Yin Y."/>
            <person name="Aken B."/>
            <person name="Zhang G."/>
            <person name="Irie N."/>
        </authorList>
    </citation>
    <scope>NUCLEOTIDE SEQUENCE [LARGE SCALE GENOMIC DNA]</scope>
    <source>
        <strain evidence="8">Daiwa-1</strain>
    </source>
</reference>
<reference evidence="7" key="3">
    <citation type="submission" date="2025-08" db="UniProtKB">
        <authorList>
            <consortium name="Ensembl"/>
        </authorList>
    </citation>
    <scope>IDENTIFICATION</scope>
</reference>
<proteinExistence type="predicted"/>
<evidence type="ECO:0000256" key="3">
    <source>
        <dbReference type="ARBA" id="ARBA00023136"/>
    </source>
</evidence>
<dbReference type="InterPro" id="IPR007110">
    <property type="entry name" value="Ig-like_dom"/>
</dbReference>
<organism evidence="7 8">
    <name type="scientific">Pelodiscus sinensis</name>
    <name type="common">Chinese softshell turtle</name>
    <name type="synonym">Trionyx sinensis</name>
    <dbReference type="NCBI Taxonomy" id="13735"/>
    <lineage>
        <taxon>Eukaryota</taxon>
        <taxon>Metazoa</taxon>
        <taxon>Chordata</taxon>
        <taxon>Craniata</taxon>
        <taxon>Vertebrata</taxon>
        <taxon>Euteleostomi</taxon>
        <taxon>Archelosauria</taxon>
        <taxon>Testudinata</taxon>
        <taxon>Testudines</taxon>
        <taxon>Cryptodira</taxon>
        <taxon>Trionychia</taxon>
        <taxon>Trionychidae</taxon>
        <taxon>Pelodiscus</taxon>
    </lineage>
</organism>
<evidence type="ECO:0000313" key="7">
    <source>
        <dbReference type="Ensembl" id="ENSPSIP00000010277.1"/>
    </source>
</evidence>
<feature type="domain" description="Ig-like" evidence="6">
    <location>
        <begin position="100"/>
        <end position="182"/>
    </location>
</feature>
<dbReference type="InterPro" id="IPR036179">
    <property type="entry name" value="Ig-like_dom_sf"/>
</dbReference>
<evidence type="ECO:0000256" key="1">
    <source>
        <dbReference type="ARBA" id="ARBA00004370"/>
    </source>
</evidence>
<dbReference type="eggNOG" id="ENOG502SB0Q">
    <property type="taxonomic scope" value="Eukaryota"/>
</dbReference>